<dbReference type="InterPro" id="IPR036388">
    <property type="entry name" value="WH-like_DNA-bd_sf"/>
</dbReference>
<keyword evidence="2 3" id="KW-0238">DNA-binding</keyword>
<sequence length="200" mass="23640">MQNKQQFNNVTDMLSLQEDGKMDCEESKPPCLVEVKQEQFEDISESETKMDNEEMGKQEPLQFRDDEVFPKTEERPARSCNSRYAFRHILGASTKPSRPTVRKTVVLWKFLEELLDTNENNCVVWVSREEGTFKFVDSKLAAKLWGQKKNKRNMTYEKLSRALRYYYDRQIMFHEEGQKLIYRFGDIVMKNRKPSVAEAS</sequence>
<keyword evidence="3" id="KW-0539">Nucleus</keyword>
<dbReference type="PANTHER" id="PTHR11849:SF191">
    <property type="entry name" value="ECDYSONE-INDUCED PROTEIN 74EF ISOFORM B"/>
    <property type="match status" value="1"/>
</dbReference>
<dbReference type="Pfam" id="PF00178">
    <property type="entry name" value="Ets"/>
    <property type="match status" value="1"/>
</dbReference>
<keyword evidence="6" id="KW-1185">Reference proteome</keyword>
<dbReference type="PROSITE" id="PS50061">
    <property type="entry name" value="ETS_DOMAIN_3"/>
    <property type="match status" value="1"/>
</dbReference>
<gene>
    <name evidence="5" type="primary">ELF2_1</name>
    <name evidence="5" type="ORF">OS493_013410</name>
</gene>
<comment type="subcellular location">
    <subcellularLocation>
        <location evidence="3">Nucleus</location>
    </subcellularLocation>
</comment>
<evidence type="ECO:0000313" key="6">
    <source>
        <dbReference type="Proteomes" id="UP001163046"/>
    </source>
</evidence>
<dbReference type="GO" id="GO:0000981">
    <property type="term" value="F:DNA-binding transcription factor activity, RNA polymerase II-specific"/>
    <property type="evidence" value="ECO:0007669"/>
    <property type="project" value="TreeGrafter"/>
</dbReference>
<organism evidence="5 6">
    <name type="scientific">Desmophyllum pertusum</name>
    <dbReference type="NCBI Taxonomy" id="174260"/>
    <lineage>
        <taxon>Eukaryota</taxon>
        <taxon>Metazoa</taxon>
        <taxon>Cnidaria</taxon>
        <taxon>Anthozoa</taxon>
        <taxon>Hexacorallia</taxon>
        <taxon>Scleractinia</taxon>
        <taxon>Caryophylliina</taxon>
        <taxon>Caryophylliidae</taxon>
        <taxon>Desmophyllum</taxon>
    </lineage>
</organism>
<proteinExistence type="inferred from homology"/>
<evidence type="ECO:0000313" key="5">
    <source>
        <dbReference type="EMBL" id="KAJ7336036.1"/>
    </source>
</evidence>
<comment type="caution">
    <text evidence="5">The sequence shown here is derived from an EMBL/GenBank/DDBJ whole genome shotgun (WGS) entry which is preliminary data.</text>
</comment>
<dbReference type="InterPro" id="IPR000418">
    <property type="entry name" value="Ets_dom"/>
</dbReference>
<dbReference type="SUPFAM" id="SSF46785">
    <property type="entry name" value="Winged helix' DNA-binding domain"/>
    <property type="match status" value="1"/>
</dbReference>
<dbReference type="Proteomes" id="UP001163046">
    <property type="component" value="Unassembled WGS sequence"/>
</dbReference>
<dbReference type="InterPro" id="IPR046328">
    <property type="entry name" value="ETS_fam"/>
</dbReference>
<accession>A0A9W9YDK2</accession>
<dbReference type="GO" id="GO:0043565">
    <property type="term" value="F:sequence-specific DNA binding"/>
    <property type="evidence" value="ECO:0007669"/>
    <property type="project" value="InterPro"/>
</dbReference>
<feature type="domain" description="ETS" evidence="4">
    <location>
        <begin position="105"/>
        <end position="185"/>
    </location>
</feature>
<evidence type="ECO:0000256" key="2">
    <source>
        <dbReference type="ARBA" id="ARBA00023125"/>
    </source>
</evidence>
<dbReference type="PRINTS" id="PR00454">
    <property type="entry name" value="ETSDOMAIN"/>
</dbReference>
<name>A0A9W9YDK2_9CNID</name>
<comment type="similarity">
    <text evidence="1 3">Belongs to the ETS family.</text>
</comment>
<evidence type="ECO:0000256" key="3">
    <source>
        <dbReference type="RuleBase" id="RU004019"/>
    </source>
</evidence>
<evidence type="ECO:0000259" key="4">
    <source>
        <dbReference type="PROSITE" id="PS50061"/>
    </source>
</evidence>
<dbReference type="PROSITE" id="PS00346">
    <property type="entry name" value="ETS_DOMAIN_2"/>
    <property type="match status" value="1"/>
</dbReference>
<dbReference type="InterPro" id="IPR036390">
    <property type="entry name" value="WH_DNA-bd_sf"/>
</dbReference>
<protein>
    <submittedName>
        <fullName evidence="5">ETS- transcription factor Elf-2</fullName>
    </submittedName>
</protein>
<dbReference type="AlphaFoldDB" id="A0A9W9YDK2"/>
<dbReference type="OrthoDB" id="8196042at2759"/>
<dbReference type="Gene3D" id="1.10.10.10">
    <property type="entry name" value="Winged helix-like DNA-binding domain superfamily/Winged helix DNA-binding domain"/>
    <property type="match status" value="1"/>
</dbReference>
<dbReference type="GO" id="GO:0005634">
    <property type="term" value="C:nucleus"/>
    <property type="evidence" value="ECO:0007669"/>
    <property type="project" value="UniProtKB-SubCell"/>
</dbReference>
<dbReference type="SMART" id="SM00413">
    <property type="entry name" value="ETS"/>
    <property type="match status" value="1"/>
</dbReference>
<reference evidence="5" key="1">
    <citation type="submission" date="2023-01" db="EMBL/GenBank/DDBJ databases">
        <title>Genome assembly of the deep-sea coral Lophelia pertusa.</title>
        <authorList>
            <person name="Herrera S."/>
            <person name="Cordes E."/>
        </authorList>
    </citation>
    <scope>NUCLEOTIDE SEQUENCE</scope>
    <source>
        <strain evidence="5">USNM1676648</strain>
        <tissue evidence="5">Polyp</tissue>
    </source>
</reference>
<dbReference type="PANTHER" id="PTHR11849">
    <property type="entry name" value="ETS"/>
    <property type="match status" value="1"/>
</dbReference>
<evidence type="ECO:0000256" key="1">
    <source>
        <dbReference type="ARBA" id="ARBA00005562"/>
    </source>
</evidence>
<dbReference type="EMBL" id="MU827783">
    <property type="protein sequence ID" value="KAJ7336036.1"/>
    <property type="molecule type" value="Genomic_DNA"/>
</dbReference>
<dbReference type="GO" id="GO:0030154">
    <property type="term" value="P:cell differentiation"/>
    <property type="evidence" value="ECO:0007669"/>
    <property type="project" value="TreeGrafter"/>
</dbReference>